<evidence type="ECO:0000256" key="1">
    <source>
        <dbReference type="SAM" id="Phobius"/>
    </source>
</evidence>
<dbReference type="EMBL" id="JPRO01000001">
    <property type="protein sequence ID" value="KFF09135.1"/>
    <property type="molecule type" value="Genomic_DNA"/>
</dbReference>
<name>A0A085ZXH1_9FLAO</name>
<feature type="transmembrane region" description="Helical" evidence="1">
    <location>
        <begin position="6"/>
        <end position="25"/>
    </location>
</feature>
<feature type="transmembrane region" description="Helical" evidence="1">
    <location>
        <begin position="92"/>
        <end position="114"/>
    </location>
</feature>
<sequence>MLEPTYVGILLFLLFAILFFIRFIYQISGEIFNRFFINEDNEYETNLSQKVIFLILVAIIFLMLSIIAIPLFTRPGFMTFFDPKETGYIGDTIGGITNPFINSAAVVVTGLAFYMQYKANKLQVSIFKKQLDEAKEQFNIDQLNQRKKNQVEQIETQFYEMLKLHKSNINELEYKDYGSIDTNSINIKGRRTFENFNIELIVIYKKILLHSSYSNNYTQKQKLSMAYKIFFYGLWNEQNGLYKMNMLKRIFPDSFHESVYIELNNYIANSAPSFGIGHAPELSHIYRHLFLTVKFIATQPESLISYEQKRTYLRILRAQLSNHEQVMLFYNWYSGFGEKWEEKLTSGNKFFTEYRMIHNVYNEILHNDFKLEKIFNLSKEIRTEIGRNDDFLFEFQG</sequence>
<dbReference type="Pfam" id="PF16872">
    <property type="entry name" value="putAbiC"/>
    <property type="match status" value="1"/>
</dbReference>
<dbReference type="InterPro" id="IPR031709">
    <property type="entry name" value="PutAbiC"/>
</dbReference>
<comment type="caution">
    <text evidence="2">The sequence shown here is derived from an EMBL/GenBank/DDBJ whole genome shotgun (WGS) entry which is preliminary data.</text>
</comment>
<dbReference type="eggNOG" id="COG4251">
    <property type="taxonomic scope" value="Bacteria"/>
</dbReference>
<keyword evidence="1" id="KW-0472">Membrane</keyword>
<evidence type="ECO:0000313" key="3">
    <source>
        <dbReference type="Proteomes" id="UP000028703"/>
    </source>
</evidence>
<accession>A0A085ZXH1</accession>
<reference evidence="2 3" key="1">
    <citation type="submission" date="2014-07" db="EMBL/GenBank/DDBJ databases">
        <title>Genome of Chryseobacterium luteum DSM 18605.</title>
        <authorList>
            <person name="Stropko S.J."/>
            <person name="Pipes S.E."/>
            <person name="Newman J.D."/>
        </authorList>
    </citation>
    <scope>NUCLEOTIDE SEQUENCE [LARGE SCALE GENOMIC DNA]</scope>
    <source>
        <strain evidence="2 3">DSM 18605</strain>
    </source>
</reference>
<evidence type="ECO:0008006" key="4">
    <source>
        <dbReference type="Google" id="ProtNLM"/>
    </source>
</evidence>
<organism evidence="2 3">
    <name type="scientific">Chryseobacterium luteum</name>
    <dbReference type="NCBI Taxonomy" id="421531"/>
    <lineage>
        <taxon>Bacteria</taxon>
        <taxon>Pseudomonadati</taxon>
        <taxon>Bacteroidota</taxon>
        <taxon>Flavobacteriia</taxon>
        <taxon>Flavobacteriales</taxon>
        <taxon>Weeksellaceae</taxon>
        <taxon>Chryseobacterium group</taxon>
        <taxon>Chryseobacterium</taxon>
    </lineage>
</organism>
<gene>
    <name evidence="2" type="ORF">IX38_01050</name>
</gene>
<dbReference type="RefSeq" id="WP_034700997.1">
    <property type="nucleotide sequence ID" value="NZ_JPRO01000001.1"/>
</dbReference>
<keyword evidence="3" id="KW-1185">Reference proteome</keyword>
<keyword evidence="1" id="KW-0812">Transmembrane</keyword>
<dbReference type="AlphaFoldDB" id="A0A085ZXH1"/>
<dbReference type="OrthoDB" id="6678638at2"/>
<proteinExistence type="predicted"/>
<dbReference type="Proteomes" id="UP000028703">
    <property type="component" value="Unassembled WGS sequence"/>
</dbReference>
<evidence type="ECO:0000313" key="2">
    <source>
        <dbReference type="EMBL" id="KFF09135.1"/>
    </source>
</evidence>
<dbReference type="STRING" id="421531.IX38_01050"/>
<keyword evidence="1" id="KW-1133">Transmembrane helix</keyword>
<protein>
    <recommendedName>
        <fullName evidence="4">Phage abortive infection protein</fullName>
    </recommendedName>
</protein>
<feature type="transmembrane region" description="Helical" evidence="1">
    <location>
        <begin position="51"/>
        <end position="72"/>
    </location>
</feature>